<dbReference type="Gene3D" id="3.30.110.170">
    <property type="entry name" value="Protein of unknown function (DUF541), domain 1"/>
    <property type="match status" value="1"/>
</dbReference>
<dbReference type="InterPro" id="IPR052022">
    <property type="entry name" value="26kDa_periplasmic_antigen"/>
</dbReference>
<dbReference type="PANTHER" id="PTHR34387:SF2">
    <property type="entry name" value="SLR1258 PROTEIN"/>
    <property type="match status" value="1"/>
</dbReference>
<dbReference type="InterPro" id="IPR007497">
    <property type="entry name" value="SIMPL/DUF541"/>
</dbReference>
<name>A0A2U2DG32_9HYPH</name>
<dbReference type="RefSeq" id="WP_109462276.1">
    <property type="nucleotide sequence ID" value="NZ_QFBC01000029.1"/>
</dbReference>
<dbReference type="Gene3D" id="3.30.70.2970">
    <property type="entry name" value="Protein of unknown function (DUF541), domain 2"/>
    <property type="match status" value="1"/>
</dbReference>
<dbReference type="Pfam" id="PF04402">
    <property type="entry name" value="SIMPL"/>
    <property type="match status" value="1"/>
</dbReference>
<reference evidence="2 3" key="1">
    <citation type="submission" date="2018-05" db="EMBL/GenBank/DDBJ databases">
        <title>The draft genome of strain NS-104.</title>
        <authorList>
            <person name="Hang P."/>
            <person name="Jiang J."/>
        </authorList>
    </citation>
    <scope>NUCLEOTIDE SEQUENCE [LARGE SCALE GENOMIC DNA]</scope>
    <source>
        <strain evidence="2 3">NS-104</strain>
    </source>
</reference>
<evidence type="ECO:0000256" key="1">
    <source>
        <dbReference type="SAM" id="SignalP"/>
    </source>
</evidence>
<dbReference type="Proteomes" id="UP000245252">
    <property type="component" value="Unassembled WGS sequence"/>
</dbReference>
<dbReference type="EMBL" id="QFBC01000029">
    <property type="protein sequence ID" value="PWE52259.1"/>
    <property type="molecule type" value="Genomic_DNA"/>
</dbReference>
<evidence type="ECO:0000313" key="3">
    <source>
        <dbReference type="Proteomes" id="UP000245252"/>
    </source>
</evidence>
<proteinExistence type="predicted"/>
<sequence>MRLRKTADFAAIALLGLSFLAAAGVARAEDNQQRREATIVVSGEGEAKAVPDMALITLSVVRQAKTAREALDDNNKAMGDVLAALKQSGIADRDLQTSGFGIMPQFNYPTDTGGRALPPELIGYQATNTLTVRVRDLTRLGAVIDQAVTLGVNQGGDVAFTNDKPQPLVTEARKAAVADALDKAKVLTEAAGVKLGRIVEISESMPRAPQPLYRAAAMAKEMSDASVPMAAGENSYSVTVNVTFALEQ</sequence>
<dbReference type="AlphaFoldDB" id="A0A2U2DG32"/>
<keyword evidence="3" id="KW-1185">Reference proteome</keyword>
<dbReference type="OrthoDB" id="9813144at2"/>
<dbReference type="PANTHER" id="PTHR34387">
    <property type="entry name" value="SLR1258 PROTEIN"/>
    <property type="match status" value="1"/>
</dbReference>
<accession>A0A2U2DG32</accession>
<gene>
    <name evidence="2" type="ORF">DEM27_31935</name>
</gene>
<feature type="chain" id="PRO_5015719730" description="SIMPL domain-containing protein" evidence="1">
    <location>
        <begin position="29"/>
        <end position="248"/>
    </location>
</feature>
<dbReference type="GO" id="GO:0006974">
    <property type="term" value="P:DNA damage response"/>
    <property type="evidence" value="ECO:0007669"/>
    <property type="project" value="TreeGrafter"/>
</dbReference>
<organism evidence="2 3">
    <name type="scientific">Metarhizobium album</name>
    <dbReference type="NCBI Taxonomy" id="2182425"/>
    <lineage>
        <taxon>Bacteria</taxon>
        <taxon>Pseudomonadati</taxon>
        <taxon>Pseudomonadota</taxon>
        <taxon>Alphaproteobacteria</taxon>
        <taxon>Hyphomicrobiales</taxon>
        <taxon>Rhizobiaceae</taxon>
        <taxon>Metarhizobium</taxon>
    </lineage>
</organism>
<evidence type="ECO:0008006" key="4">
    <source>
        <dbReference type="Google" id="ProtNLM"/>
    </source>
</evidence>
<feature type="signal peptide" evidence="1">
    <location>
        <begin position="1"/>
        <end position="28"/>
    </location>
</feature>
<evidence type="ECO:0000313" key="2">
    <source>
        <dbReference type="EMBL" id="PWE52259.1"/>
    </source>
</evidence>
<keyword evidence="1" id="KW-0732">Signal</keyword>
<comment type="caution">
    <text evidence="2">The sequence shown here is derived from an EMBL/GenBank/DDBJ whole genome shotgun (WGS) entry which is preliminary data.</text>
</comment>
<protein>
    <recommendedName>
        <fullName evidence="4">SIMPL domain-containing protein</fullName>
    </recommendedName>
</protein>